<dbReference type="EMBL" id="LN890542">
    <property type="protein sequence ID" value="CUS21177.1"/>
    <property type="molecule type" value="Genomic_DNA"/>
</dbReference>
<dbReference type="Proteomes" id="UP000236544">
    <property type="component" value="Unassembled WGS sequence"/>
</dbReference>
<evidence type="ECO:0000313" key="1">
    <source>
        <dbReference type="EMBL" id="CUS21177.1"/>
    </source>
</evidence>
<organism evidence="1 2">
    <name type="scientific">Lachancea quebecensis</name>
    <dbReference type="NCBI Taxonomy" id="1654605"/>
    <lineage>
        <taxon>Eukaryota</taxon>
        <taxon>Fungi</taxon>
        <taxon>Dikarya</taxon>
        <taxon>Ascomycota</taxon>
        <taxon>Saccharomycotina</taxon>
        <taxon>Saccharomycetes</taxon>
        <taxon>Saccharomycetales</taxon>
        <taxon>Saccharomycetaceae</taxon>
        <taxon>Lachancea</taxon>
    </lineage>
</organism>
<protein>
    <submittedName>
        <fullName evidence="1">LAQU0S02e07712g1_1</fullName>
    </submittedName>
</protein>
<keyword evidence="2" id="KW-1185">Reference proteome</keyword>
<sequence length="170" mass="19122">MHAGLHHRSPRFRPLIRVTVRCQCVTVHVIAYCAVWHADPNTAVFSSLSLSLSLPLLSPLQPLNCIARAPFPPPRKSLRLRVTKQYLACTRLQPAPVFVTDPPICSGSFSCLSSWFSKLRKSFGSLCTREYQPRHMHGTFQDGQSMRAFVSSIKPAYLGDRTVYYRCDAA</sequence>
<proteinExistence type="predicted"/>
<name>A0A0N7ML35_9SACH</name>
<reference evidence="2" key="1">
    <citation type="submission" date="2015-10" db="EMBL/GenBank/DDBJ databases">
        <authorList>
            <person name="Devillers H."/>
        </authorList>
    </citation>
    <scope>NUCLEOTIDE SEQUENCE [LARGE SCALE GENOMIC DNA]</scope>
</reference>
<evidence type="ECO:0000313" key="2">
    <source>
        <dbReference type="Proteomes" id="UP000236544"/>
    </source>
</evidence>
<dbReference type="AlphaFoldDB" id="A0A0N7ML35"/>
<gene>
    <name evidence="1" type="ORF">LAQU0_S02e07712g</name>
</gene>
<accession>A0A0N7ML35</accession>